<accession>A0ACB8XD30</accession>
<reference evidence="1 2" key="2">
    <citation type="journal article" date="2022" name="Mol. Ecol. Resour.">
        <title>The genomes of chicory, endive, great burdock and yacon provide insights into Asteraceae paleo-polyploidization history and plant inulin production.</title>
        <authorList>
            <person name="Fan W."/>
            <person name="Wang S."/>
            <person name="Wang H."/>
            <person name="Wang A."/>
            <person name="Jiang F."/>
            <person name="Liu H."/>
            <person name="Zhao H."/>
            <person name="Xu D."/>
            <person name="Zhang Y."/>
        </authorList>
    </citation>
    <scope>NUCLEOTIDE SEQUENCE [LARGE SCALE GENOMIC DNA]</scope>
    <source>
        <strain evidence="2">cv. Niubang</strain>
    </source>
</reference>
<dbReference type="Proteomes" id="UP001055879">
    <property type="component" value="Linkage Group LG18"/>
</dbReference>
<keyword evidence="2" id="KW-1185">Reference proteome</keyword>
<dbReference type="EMBL" id="CM042064">
    <property type="protein sequence ID" value="KAI3664832.1"/>
    <property type="molecule type" value="Genomic_DNA"/>
</dbReference>
<reference evidence="2" key="1">
    <citation type="journal article" date="2022" name="Mol. Ecol. Resour.">
        <title>The genomes of chicory, endive, great burdock and yacon provide insights into Asteraceae palaeo-polyploidization history and plant inulin production.</title>
        <authorList>
            <person name="Fan W."/>
            <person name="Wang S."/>
            <person name="Wang H."/>
            <person name="Wang A."/>
            <person name="Jiang F."/>
            <person name="Liu H."/>
            <person name="Zhao H."/>
            <person name="Xu D."/>
            <person name="Zhang Y."/>
        </authorList>
    </citation>
    <scope>NUCLEOTIDE SEQUENCE [LARGE SCALE GENOMIC DNA]</scope>
    <source>
        <strain evidence="2">cv. Niubang</strain>
    </source>
</reference>
<sequence length="120" mass="14039">MAMTLRSWLNANLTTTASELYGKDHILSTQLLYDKSHASSLLSWRPTTPLWNWGRPRRDYMCLKLSDLNPTALMVESDEILVVNLAFKLYKLPDESVARRERGDTRAWRWRIQETMCYGT</sequence>
<proteinExistence type="predicted"/>
<evidence type="ECO:0000313" key="1">
    <source>
        <dbReference type="EMBL" id="KAI3664832.1"/>
    </source>
</evidence>
<protein>
    <submittedName>
        <fullName evidence="1">Uncharacterized protein</fullName>
    </submittedName>
</protein>
<gene>
    <name evidence="1" type="ORF">L6452_43441</name>
</gene>
<evidence type="ECO:0000313" key="2">
    <source>
        <dbReference type="Proteomes" id="UP001055879"/>
    </source>
</evidence>
<organism evidence="1 2">
    <name type="scientific">Arctium lappa</name>
    <name type="common">Greater burdock</name>
    <name type="synonym">Lappa major</name>
    <dbReference type="NCBI Taxonomy" id="4217"/>
    <lineage>
        <taxon>Eukaryota</taxon>
        <taxon>Viridiplantae</taxon>
        <taxon>Streptophyta</taxon>
        <taxon>Embryophyta</taxon>
        <taxon>Tracheophyta</taxon>
        <taxon>Spermatophyta</taxon>
        <taxon>Magnoliopsida</taxon>
        <taxon>eudicotyledons</taxon>
        <taxon>Gunneridae</taxon>
        <taxon>Pentapetalae</taxon>
        <taxon>asterids</taxon>
        <taxon>campanulids</taxon>
        <taxon>Asterales</taxon>
        <taxon>Asteraceae</taxon>
        <taxon>Carduoideae</taxon>
        <taxon>Cardueae</taxon>
        <taxon>Arctiinae</taxon>
        <taxon>Arctium</taxon>
    </lineage>
</organism>
<comment type="caution">
    <text evidence="1">The sequence shown here is derived from an EMBL/GenBank/DDBJ whole genome shotgun (WGS) entry which is preliminary data.</text>
</comment>
<name>A0ACB8XD30_ARCLA</name>